<dbReference type="AlphaFoldDB" id="A0A850EK82"/>
<dbReference type="GO" id="GO:0004180">
    <property type="term" value="F:carboxypeptidase activity"/>
    <property type="evidence" value="ECO:0007669"/>
    <property type="project" value="UniProtKB-KW"/>
</dbReference>
<sequence length="291" mass="31553">MSKKVRVLFLFIIVIAIGWGIGKYTIPSASEEQGAAVNQQNDLQGQPAASPKPTEVPGDEGSDKPDNAGNSNTGGGDVPAGSTAPAVTGNGSSEQTVAKPDSITVMVNKQYGLPDNYKPEDLVYPNVRFTFKEKIEKRMMRKEAASALEELFAGAQKDGIYLAGVSAYRSQSTQVRLFDNYVKRDGEEKAHRYSAVPGHSEHQTGLAIDVTSSDGKCAAESCFAGTPEAKWLAEHAAEYGYIIRYPEGKENITGYMYEPWHIRYVGKEIAADIVQSGVTLEEYYNAVPVSQ</sequence>
<keyword evidence="3" id="KW-0121">Carboxypeptidase</keyword>
<dbReference type="InterPro" id="IPR009045">
    <property type="entry name" value="Zn_M74/Hedgehog-like"/>
</dbReference>
<dbReference type="PANTHER" id="PTHR34385:SF1">
    <property type="entry name" value="PEPTIDOGLYCAN L-ALANYL-D-GLUTAMATE ENDOPEPTIDASE CWLK"/>
    <property type="match status" value="1"/>
</dbReference>
<organism evidence="3 4">
    <name type="scientific">Paenibacillus agri</name>
    <dbReference type="NCBI Taxonomy" id="2744309"/>
    <lineage>
        <taxon>Bacteria</taxon>
        <taxon>Bacillati</taxon>
        <taxon>Bacillota</taxon>
        <taxon>Bacilli</taxon>
        <taxon>Bacillales</taxon>
        <taxon>Paenibacillaceae</taxon>
        <taxon>Paenibacillus</taxon>
    </lineage>
</organism>
<dbReference type="EMBL" id="JABWCS010000198">
    <property type="protein sequence ID" value="NUU60139.1"/>
    <property type="molecule type" value="Genomic_DNA"/>
</dbReference>
<comment type="caution">
    <text evidence="3">The sequence shown here is derived from an EMBL/GenBank/DDBJ whole genome shotgun (WGS) entry which is preliminary data.</text>
</comment>
<protein>
    <submittedName>
        <fullName evidence="3">D-alanyl-D-alanine carboxypeptidase family protein</fullName>
    </submittedName>
</protein>
<evidence type="ECO:0000256" key="1">
    <source>
        <dbReference type="SAM" id="MobiDB-lite"/>
    </source>
</evidence>
<proteinExistence type="predicted"/>
<gene>
    <name evidence="3" type="ORF">HPT30_07265</name>
</gene>
<dbReference type="PANTHER" id="PTHR34385">
    <property type="entry name" value="D-ALANYL-D-ALANINE CARBOXYPEPTIDASE"/>
    <property type="match status" value="1"/>
</dbReference>
<dbReference type="RefSeq" id="WP_175370750.1">
    <property type="nucleotide sequence ID" value="NZ_JABWCS010000198.1"/>
</dbReference>
<dbReference type="GO" id="GO:0006508">
    <property type="term" value="P:proteolysis"/>
    <property type="evidence" value="ECO:0007669"/>
    <property type="project" value="InterPro"/>
</dbReference>
<feature type="region of interest" description="Disordered" evidence="1">
    <location>
        <begin position="35"/>
        <end position="101"/>
    </location>
</feature>
<dbReference type="InterPro" id="IPR052179">
    <property type="entry name" value="DD-CPase-like"/>
</dbReference>
<keyword evidence="3" id="KW-0378">Hydrolase</keyword>
<accession>A0A850EK82</accession>
<dbReference type="Pfam" id="PF02557">
    <property type="entry name" value="VanY"/>
    <property type="match status" value="1"/>
</dbReference>
<keyword evidence="4" id="KW-1185">Reference proteome</keyword>
<evidence type="ECO:0000313" key="4">
    <source>
        <dbReference type="Proteomes" id="UP000564806"/>
    </source>
</evidence>
<dbReference type="Gene3D" id="3.30.1380.10">
    <property type="match status" value="1"/>
</dbReference>
<reference evidence="3" key="1">
    <citation type="submission" date="2020-06" db="EMBL/GenBank/DDBJ databases">
        <title>Paenibacillus sp. nov., isolated from soil.</title>
        <authorList>
            <person name="Seo Y.L."/>
        </authorList>
    </citation>
    <scope>NUCLEOTIDE SEQUENCE [LARGE SCALE GENOMIC DNA]</scope>
    <source>
        <strain evidence="3">JW14</strain>
    </source>
</reference>
<evidence type="ECO:0000259" key="2">
    <source>
        <dbReference type="Pfam" id="PF02557"/>
    </source>
</evidence>
<dbReference type="CDD" id="cd14852">
    <property type="entry name" value="LD-carboxypeptidase"/>
    <property type="match status" value="1"/>
</dbReference>
<feature type="domain" description="D-alanyl-D-alanine carboxypeptidase-like core" evidence="2">
    <location>
        <begin position="138"/>
        <end position="267"/>
    </location>
</feature>
<evidence type="ECO:0000313" key="3">
    <source>
        <dbReference type="EMBL" id="NUU60139.1"/>
    </source>
</evidence>
<dbReference type="InterPro" id="IPR003709">
    <property type="entry name" value="VanY-like_core_dom"/>
</dbReference>
<dbReference type="Proteomes" id="UP000564806">
    <property type="component" value="Unassembled WGS sequence"/>
</dbReference>
<feature type="compositionally biased region" description="Polar residues" evidence="1">
    <location>
        <begin position="35"/>
        <end position="44"/>
    </location>
</feature>
<keyword evidence="3" id="KW-0645">Protease</keyword>
<dbReference type="InterPro" id="IPR058193">
    <property type="entry name" value="VanY/YodJ_core_dom"/>
</dbReference>
<name>A0A850EK82_9BACL</name>
<dbReference type="SUPFAM" id="SSF55166">
    <property type="entry name" value="Hedgehog/DD-peptidase"/>
    <property type="match status" value="1"/>
</dbReference>